<protein>
    <submittedName>
        <fullName evidence="4">TMP-TENI-domain-containing protein</fullName>
    </submittedName>
</protein>
<dbReference type="Gene3D" id="3.20.20.70">
    <property type="entry name" value="Aldolase class I"/>
    <property type="match status" value="1"/>
</dbReference>
<accession>A0A0D7A9V1</accession>
<dbReference type="EMBL" id="KN881934">
    <property type="protein sequence ID" value="KIY47450.1"/>
    <property type="molecule type" value="Genomic_DNA"/>
</dbReference>
<evidence type="ECO:0000259" key="3">
    <source>
        <dbReference type="Pfam" id="PF02581"/>
    </source>
</evidence>
<feature type="non-terminal residue" evidence="4">
    <location>
        <position position="81"/>
    </location>
</feature>
<dbReference type="InterPro" id="IPR013785">
    <property type="entry name" value="Aldolase_TIM"/>
</dbReference>
<dbReference type="GO" id="GO:0005737">
    <property type="term" value="C:cytoplasm"/>
    <property type="evidence" value="ECO:0007669"/>
    <property type="project" value="TreeGrafter"/>
</dbReference>
<dbReference type="PANTHER" id="PTHR20857">
    <property type="entry name" value="THIAMINE-PHOSPHATE PYROPHOSPHORYLASE"/>
    <property type="match status" value="1"/>
</dbReference>
<dbReference type="OrthoDB" id="4994at2759"/>
<gene>
    <name evidence="4" type="ORF">FISHEDRAFT_8462</name>
</gene>
<dbReference type="Proteomes" id="UP000054144">
    <property type="component" value="Unassembled WGS sequence"/>
</dbReference>
<evidence type="ECO:0000256" key="1">
    <source>
        <dbReference type="ARBA" id="ARBA00004948"/>
    </source>
</evidence>
<dbReference type="InterPro" id="IPR036206">
    <property type="entry name" value="ThiamineP_synth_sf"/>
</dbReference>
<dbReference type="PANTHER" id="PTHR20857:SF23">
    <property type="entry name" value="THIAMINE BIOSYNTHETIC BIFUNCTIONAL ENZYME"/>
    <property type="match status" value="1"/>
</dbReference>
<evidence type="ECO:0000313" key="4">
    <source>
        <dbReference type="EMBL" id="KIY47450.1"/>
    </source>
</evidence>
<dbReference type="GO" id="GO:0009228">
    <property type="term" value="P:thiamine biosynthetic process"/>
    <property type="evidence" value="ECO:0007669"/>
    <property type="project" value="UniProtKB-KW"/>
</dbReference>
<evidence type="ECO:0000313" key="5">
    <source>
        <dbReference type="Proteomes" id="UP000054144"/>
    </source>
</evidence>
<evidence type="ECO:0000256" key="2">
    <source>
        <dbReference type="ARBA" id="ARBA00022977"/>
    </source>
</evidence>
<dbReference type="Pfam" id="PF02581">
    <property type="entry name" value="TMP-TENI"/>
    <property type="match status" value="1"/>
</dbReference>
<keyword evidence="5" id="KW-1185">Reference proteome</keyword>
<dbReference type="InterPro" id="IPR022998">
    <property type="entry name" value="ThiamineP_synth_TenI"/>
</dbReference>
<sequence>ALIGGVTIVQIRQKDADTGGTINDRIDIALAIGAHGVHVGQKDMPVATARRLLPENSIVGVSCNTESEARAAALDGADYIG</sequence>
<dbReference type="SUPFAM" id="SSF51391">
    <property type="entry name" value="Thiamin phosphate synthase"/>
    <property type="match status" value="1"/>
</dbReference>
<comment type="pathway">
    <text evidence="1">Cofactor biosynthesis; thiamine diphosphate biosynthesis.</text>
</comment>
<dbReference type="CDD" id="cd00564">
    <property type="entry name" value="TMP_TenI"/>
    <property type="match status" value="1"/>
</dbReference>
<reference evidence="4 5" key="1">
    <citation type="journal article" date="2015" name="Fungal Genet. Biol.">
        <title>Evolution of novel wood decay mechanisms in Agaricales revealed by the genome sequences of Fistulina hepatica and Cylindrobasidium torrendii.</title>
        <authorList>
            <person name="Floudas D."/>
            <person name="Held B.W."/>
            <person name="Riley R."/>
            <person name="Nagy L.G."/>
            <person name="Koehler G."/>
            <person name="Ransdell A.S."/>
            <person name="Younus H."/>
            <person name="Chow J."/>
            <person name="Chiniquy J."/>
            <person name="Lipzen A."/>
            <person name="Tritt A."/>
            <person name="Sun H."/>
            <person name="Haridas S."/>
            <person name="LaButti K."/>
            <person name="Ohm R.A."/>
            <person name="Kues U."/>
            <person name="Blanchette R.A."/>
            <person name="Grigoriev I.V."/>
            <person name="Minto R.E."/>
            <person name="Hibbett D.S."/>
        </authorList>
    </citation>
    <scope>NUCLEOTIDE SEQUENCE [LARGE SCALE GENOMIC DNA]</scope>
    <source>
        <strain evidence="4 5">ATCC 64428</strain>
    </source>
</reference>
<dbReference type="AlphaFoldDB" id="A0A0D7A9V1"/>
<organism evidence="4 5">
    <name type="scientific">Fistulina hepatica ATCC 64428</name>
    <dbReference type="NCBI Taxonomy" id="1128425"/>
    <lineage>
        <taxon>Eukaryota</taxon>
        <taxon>Fungi</taxon>
        <taxon>Dikarya</taxon>
        <taxon>Basidiomycota</taxon>
        <taxon>Agaricomycotina</taxon>
        <taxon>Agaricomycetes</taxon>
        <taxon>Agaricomycetidae</taxon>
        <taxon>Agaricales</taxon>
        <taxon>Fistulinaceae</taxon>
        <taxon>Fistulina</taxon>
    </lineage>
</organism>
<proteinExistence type="predicted"/>
<name>A0A0D7A9V1_9AGAR</name>
<feature type="non-terminal residue" evidence="4">
    <location>
        <position position="1"/>
    </location>
</feature>
<keyword evidence="2" id="KW-0784">Thiamine biosynthesis</keyword>
<dbReference type="GO" id="GO:0004789">
    <property type="term" value="F:thiamine-phosphate diphosphorylase activity"/>
    <property type="evidence" value="ECO:0007669"/>
    <property type="project" value="TreeGrafter"/>
</dbReference>
<feature type="domain" description="Thiamine phosphate synthase/TenI" evidence="3">
    <location>
        <begin position="22"/>
        <end position="81"/>
    </location>
</feature>